<protein>
    <recommendedName>
        <fullName evidence="4">PorV/PorQ family protein</fullName>
    </recommendedName>
</protein>
<evidence type="ECO:0000313" key="3">
    <source>
        <dbReference type="Proteomes" id="UP000177309"/>
    </source>
</evidence>
<comment type="caution">
    <text evidence="2">The sequence shown here is derived from an EMBL/GenBank/DDBJ whole genome shotgun (WGS) entry which is preliminary data.</text>
</comment>
<dbReference type="Gene3D" id="2.40.160.60">
    <property type="entry name" value="Outer membrane protein transport protein (OMPP1/FadL/TodX)"/>
    <property type="match status" value="1"/>
</dbReference>
<evidence type="ECO:0008006" key="4">
    <source>
        <dbReference type="Google" id="ProtNLM"/>
    </source>
</evidence>
<dbReference type="NCBIfam" id="NF033709">
    <property type="entry name" value="PorV_fam"/>
    <property type="match status" value="1"/>
</dbReference>
<keyword evidence="1" id="KW-0812">Transmembrane</keyword>
<gene>
    <name evidence="2" type="ORF">A2462_06340</name>
</gene>
<proteinExistence type="predicted"/>
<dbReference type="SUPFAM" id="SSF56935">
    <property type="entry name" value="Porins"/>
    <property type="match status" value="1"/>
</dbReference>
<dbReference type="EMBL" id="MEUI01000039">
    <property type="protein sequence ID" value="OGC33161.1"/>
    <property type="molecule type" value="Genomic_DNA"/>
</dbReference>
<accession>A0A1F4TKA5</accession>
<organism evidence="2 3">
    <name type="scientific">candidate division WOR-1 bacterium RIFOXYC2_FULL_41_25</name>
    <dbReference type="NCBI Taxonomy" id="1802586"/>
    <lineage>
        <taxon>Bacteria</taxon>
        <taxon>Bacillati</taxon>
        <taxon>Saganbacteria</taxon>
    </lineage>
</organism>
<evidence type="ECO:0000256" key="1">
    <source>
        <dbReference type="SAM" id="Phobius"/>
    </source>
</evidence>
<evidence type="ECO:0000313" key="2">
    <source>
        <dbReference type="EMBL" id="OGC33161.1"/>
    </source>
</evidence>
<dbReference type="Proteomes" id="UP000177309">
    <property type="component" value="Unassembled WGS sequence"/>
</dbReference>
<keyword evidence="1" id="KW-0472">Membrane</keyword>
<dbReference type="AlphaFoldDB" id="A0A1F4TKA5"/>
<feature type="transmembrane region" description="Helical" evidence="1">
    <location>
        <begin position="30"/>
        <end position="50"/>
    </location>
</feature>
<name>A0A1F4TKA5_UNCSA</name>
<sequence>MTNPKLTINQLIINNKVCLRHLLLNNFTLLLIWSLLIINLTLPVIAATTFDPMSIGVGARALGMGKAYVAVAEQSDTIFTNPAGLGEIDMFEVTSMSGSLLEDVQYLVLGGVYPLGNRTAIGIGYVGAGVGGIEMRDSVGTFQKFSHFGSNVLFVSLGKKLNQKTSVGLNLKYFVQNGSENQDANGAGINLDLGILQKDLSFFSLGLVAQNILSSGKIKYNTGVEEDLPQTIKIGTQMFLLGQKFNSARLSPIELTVALDADLSLSSSKPVLLHFGAELSPVSYLTLRAGIDQNSRLATTQNDFTAGISLKFVGVGFHYAYHNYSDSGQNTAHFISLTLDERGWPYEGLPDTFIGSR</sequence>
<reference evidence="2 3" key="1">
    <citation type="journal article" date="2016" name="Nat. Commun.">
        <title>Thousands of microbial genomes shed light on interconnected biogeochemical processes in an aquifer system.</title>
        <authorList>
            <person name="Anantharaman K."/>
            <person name="Brown C.T."/>
            <person name="Hug L.A."/>
            <person name="Sharon I."/>
            <person name="Castelle C.J."/>
            <person name="Probst A.J."/>
            <person name="Thomas B.C."/>
            <person name="Singh A."/>
            <person name="Wilkins M.J."/>
            <person name="Karaoz U."/>
            <person name="Brodie E.L."/>
            <person name="Williams K.H."/>
            <person name="Hubbard S.S."/>
            <person name="Banfield J.F."/>
        </authorList>
    </citation>
    <scope>NUCLEOTIDE SEQUENCE [LARGE SCALE GENOMIC DNA]</scope>
</reference>
<keyword evidence="1" id="KW-1133">Transmembrane helix</keyword>